<protein>
    <submittedName>
        <fullName evidence="1">Uncharacterized protein</fullName>
    </submittedName>
</protein>
<dbReference type="GeneID" id="37047379"/>
<sequence length="106" mass="11625">MFSSCFLREKITSMAVSTLCKPRGRCVSVVVTLSLRLASLSGRGVGASPRLLSGTRLSLRRCLDKDIRTVLLPSLDLFSQHHTEANKANGRAFLHQRWVAAISLEG</sequence>
<evidence type="ECO:0000313" key="1">
    <source>
        <dbReference type="EMBL" id="PWN94067.1"/>
    </source>
</evidence>
<dbReference type="AlphaFoldDB" id="A0A316YX90"/>
<proteinExistence type="predicted"/>
<dbReference type="RefSeq" id="XP_025381265.1">
    <property type="nucleotide sequence ID" value="XM_025525463.1"/>
</dbReference>
<gene>
    <name evidence="1" type="ORF">FA10DRAFT_40836</name>
</gene>
<dbReference type="EMBL" id="KZ819634">
    <property type="protein sequence ID" value="PWN94067.1"/>
    <property type="molecule type" value="Genomic_DNA"/>
</dbReference>
<dbReference type="InParanoid" id="A0A316YX90"/>
<organism evidence="1 2">
    <name type="scientific">Acaromyces ingoldii</name>
    <dbReference type="NCBI Taxonomy" id="215250"/>
    <lineage>
        <taxon>Eukaryota</taxon>
        <taxon>Fungi</taxon>
        <taxon>Dikarya</taxon>
        <taxon>Basidiomycota</taxon>
        <taxon>Ustilaginomycotina</taxon>
        <taxon>Exobasidiomycetes</taxon>
        <taxon>Exobasidiales</taxon>
        <taxon>Cryptobasidiaceae</taxon>
        <taxon>Acaromyces</taxon>
    </lineage>
</organism>
<reference evidence="1 2" key="1">
    <citation type="journal article" date="2018" name="Mol. Biol. Evol.">
        <title>Broad Genomic Sampling Reveals a Smut Pathogenic Ancestry of the Fungal Clade Ustilaginomycotina.</title>
        <authorList>
            <person name="Kijpornyongpan T."/>
            <person name="Mondo S.J."/>
            <person name="Barry K."/>
            <person name="Sandor L."/>
            <person name="Lee J."/>
            <person name="Lipzen A."/>
            <person name="Pangilinan J."/>
            <person name="LaButti K."/>
            <person name="Hainaut M."/>
            <person name="Henrissat B."/>
            <person name="Grigoriev I.V."/>
            <person name="Spatafora J.W."/>
            <person name="Aime M.C."/>
        </authorList>
    </citation>
    <scope>NUCLEOTIDE SEQUENCE [LARGE SCALE GENOMIC DNA]</scope>
    <source>
        <strain evidence="1 2">MCA 4198</strain>
    </source>
</reference>
<evidence type="ECO:0000313" key="2">
    <source>
        <dbReference type="Proteomes" id="UP000245768"/>
    </source>
</evidence>
<name>A0A316YX90_9BASI</name>
<keyword evidence="2" id="KW-1185">Reference proteome</keyword>
<accession>A0A316YX90</accession>
<dbReference type="Proteomes" id="UP000245768">
    <property type="component" value="Unassembled WGS sequence"/>
</dbReference>